<dbReference type="InterPro" id="IPR020557">
    <property type="entry name" value="Fumarate_lyase_CS"/>
</dbReference>
<dbReference type="InterPro" id="IPR022761">
    <property type="entry name" value="Fumarate_lyase_N"/>
</dbReference>
<keyword evidence="3" id="KW-0658">Purine biosynthesis</keyword>
<proteinExistence type="inferred from homology"/>
<comment type="catalytic activity">
    <reaction evidence="3">
        <text>(2S)-2-[5-amino-1-(5-phospho-beta-D-ribosyl)imidazole-4-carboxamido]succinate = 5-amino-1-(5-phospho-beta-D-ribosyl)imidazole-4-carboxamide + fumarate</text>
        <dbReference type="Rhea" id="RHEA:23920"/>
        <dbReference type="ChEBI" id="CHEBI:29806"/>
        <dbReference type="ChEBI" id="CHEBI:58443"/>
        <dbReference type="ChEBI" id="CHEBI:58475"/>
        <dbReference type="EC" id="4.3.2.2"/>
    </reaction>
</comment>
<reference evidence="5" key="1">
    <citation type="journal article" date="2011" name="Environ. Microbiol. Rep.">
        <title>Characterization of reptile-associated Borrelia sp. in the vector tick, Amblyomma geoemydae, and its association with Lyme disease and relapsing fever Borrelia spp.</title>
        <authorList>
            <person name="Takano A."/>
            <person name="Fujita H."/>
            <person name="Kadosaka T."/>
            <person name="Konnai S."/>
            <person name="Tajima T."/>
            <person name="Watanabe H."/>
            <person name="Ohnishi M."/>
            <person name="Kawabata H."/>
        </authorList>
    </citation>
    <scope>NUCLEOTIDE SEQUENCE</scope>
    <source>
        <strain evidence="5">TAG158M</strain>
    </source>
</reference>
<dbReference type="InterPro" id="IPR019468">
    <property type="entry name" value="AdenyloSucc_lyase_C"/>
</dbReference>
<dbReference type="GO" id="GO:0044208">
    <property type="term" value="P:'de novo' AMP biosynthetic process"/>
    <property type="evidence" value="ECO:0007669"/>
    <property type="project" value="UniProtKB-UniPathway"/>
</dbReference>
<dbReference type="Gene3D" id="1.20.200.10">
    <property type="entry name" value="Fumarase/aspartase (Central domain)"/>
    <property type="match status" value="1"/>
</dbReference>
<dbReference type="PRINTS" id="PR00149">
    <property type="entry name" value="FUMRATELYASE"/>
</dbReference>
<dbReference type="Pfam" id="PF10397">
    <property type="entry name" value="ADSL_C"/>
    <property type="match status" value="1"/>
</dbReference>
<evidence type="ECO:0000256" key="3">
    <source>
        <dbReference type="RuleBase" id="RU361172"/>
    </source>
</evidence>
<dbReference type="Pfam" id="PF00206">
    <property type="entry name" value="Lyase_1"/>
    <property type="match status" value="1"/>
</dbReference>
<feature type="domain" description="Adenylosuccinate lyase C-terminal" evidence="4">
    <location>
        <begin position="374"/>
        <end position="458"/>
    </location>
</feature>
<dbReference type="NCBIfam" id="TIGR00928">
    <property type="entry name" value="purB"/>
    <property type="match status" value="1"/>
</dbReference>
<dbReference type="Gene3D" id="1.10.275.60">
    <property type="match status" value="1"/>
</dbReference>
<dbReference type="EC" id="4.3.2.2" evidence="2 3"/>
<dbReference type="EMBL" id="AB529425">
    <property type="protein sequence ID" value="BAL46143.1"/>
    <property type="molecule type" value="Genomic_DNA"/>
</dbReference>
<evidence type="ECO:0000313" key="5">
    <source>
        <dbReference type="EMBL" id="BAL46143.1"/>
    </source>
</evidence>
<dbReference type="UniPathway" id="UPA00074">
    <property type="reaction ID" value="UER00132"/>
</dbReference>
<evidence type="ECO:0000256" key="1">
    <source>
        <dbReference type="ARBA" id="ARBA00023239"/>
    </source>
</evidence>
<protein>
    <recommendedName>
        <fullName evidence="2 3">Adenylosuccinate lyase</fullName>
        <shortName evidence="3">ASL</shortName>
        <ecNumber evidence="2 3">4.3.2.2</ecNumber>
    </recommendedName>
    <alternativeName>
        <fullName evidence="3">Adenylosuccinase</fullName>
    </alternativeName>
</protein>
<dbReference type="SUPFAM" id="SSF48557">
    <property type="entry name" value="L-aspartase-like"/>
    <property type="match status" value="1"/>
</dbReference>
<organism evidence="5">
    <name type="scientific">Borrelia sp. tAG158M</name>
    <dbReference type="NCBI Taxonomy" id="685072"/>
    <lineage>
        <taxon>Bacteria</taxon>
        <taxon>Pseudomonadati</taxon>
        <taxon>Spirochaetota</taxon>
        <taxon>Spirochaetia</taxon>
        <taxon>Spirochaetales</taxon>
        <taxon>Borreliaceae</taxon>
        <taxon>Borrelia</taxon>
    </lineage>
</organism>
<comment type="similarity">
    <text evidence="3">Belongs to the lyase 1 family. Adenylosuccinate lyase subfamily.</text>
</comment>
<dbReference type="GO" id="GO:0004018">
    <property type="term" value="F:N6-(1,2-dicarboxyethyl)AMP AMP-lyase (fumarate-forming) activity"/>
    <property type="evidence" value="ECO:0007669"/>
    <property type="project" value="UniProtKB-UniRule"/>
</dbReference>
<sequence length="469" mass="54371">MDKYINPLESRYSSKEMLYIFSPKFKYTTWRKLWYNLALTQKELGVDIKQEQLDKLYKHIENIKFEVVEKYEEKFKHEVMAHLYAYADLVGDDARKILHLGVTSAFLMDNTDLIQIKEALLLIKNKLKIIIKTLNNFSIKHKNLAILAYTHLQEAQLTTLGKRSSLWLQSLIFDFKELNFILSNLCFRGVKGTVGNQSSFKELLSSNLLSSNFERVKNLDISVAKKMGFSKVYKITSQTYDRKLDSSILNFLSNLSQSAHKITNDIRFMQHLKEIEEHFEEKQIGSSAMPYKRNPIHSERVASLAKFIMSLQTSGGFIAATQWLERTLDDSACKRLNIPQVFLAADAILILLNKIFSNIRVNEKIIEQHVKIEMPFILTEDILMKATKNGGDRHILHEKIRTYSMQVRENIYLGKHENDLIKLILNDESFRLTPKDISELLSPNENIGFAPSQVEDFIQEIVIPILKET</sequence>
<dbReference type="CDD" id="cd03302">
    <property type="entry name" value="Adenylsuccinate_lyase_2"/>
    <property type="match status" value="1"/>
</dbReference>
<name>H1A8X9_9SPIR</name>
<keyword evidence="1 3" id="KW-0456">Lyase</keyword>
<dbReference type="InterPro" id="IPR000362">
    <property type="entry name" value="Fumarate_lyase_fam"/>
</dbReference>
<evidence type="ECO:0000256" key="2">
    <source>
        <dbReference type="NCBIfam" id="TIGR00928"/>
    </source>
</evidence>
<comment type="pathway">
    <text evidence="3">Purine metabolism; IMP biosynthesis via de novo pathway; 5-amino-1-(5-phospho-D-ribosyl)imidazole-4-carboxamide from 5-amino-1-(5-phospho-D-ribosyl)imidazole-4-carboxylate: step 2/2.</text>
</comment>
<evidence type="ECO:0000259" key="4">
    <source>
        <dbReference type="SMART" id="SM00998"/>
    </source>
</evidence>
<dbReference type="InterPro" id="IPR008948">
    <property type="entry name" value="L-Aspartase-like"/>
</dbReference>
<dbReference type="GO" id="GO:0070626">
    <property type="term" value="F:(S)-2-(5-amino-1-(5-phospho-D-ribosyl)imidazole-4-carboxamido) succinate lyase (fumarate-forming) activity"/>
    <property type="evidence" value="ECO:0007669"/>
    <property type="project" value="TreeGrafter"/>
</dbReference>
<dbReference type="GO" id="GO:0005829">
    <property type="term" value="C:cytosol"/>
    <property type="evidence" value="ECO:0007669"/>
    <property type="project" value="TreeGrafter"/>
</dbReference>
<dbReference type="PANTHER" id="PTHR43172:SF1">
    <property type="entry name" value="ADENYLOSUCCINATE LYASE"/>
    <property type="match status" value="1"/>
</dbReference>
<dbReference type="AlphaFoldDB" id="H1A8X9"/>
<dbReference type="PROSITE" id="PS00163">
    <property type="entry name" value="FUMARATE_LYASES"/>
    <property type="match status" value="1"/>
</dbReference>
<dbReference type="UniPathway" id="UPA00075">
    <property type="reaction ID" value="UER00336"/>
</dbReference>
<gene>
    <name evidence="5" type="primary">purB</name>
</gene>
<dbReference type="GO" id="GO:0006189">
    <property type="term" value="P:'de novo' IMP biosynthetic process"/>
    <property type="evidence" value="ECO:0007669"/>
    <property type="project" value="UniProtKB-UniPathway"/>
</dbReference>
<dbReference type="PANTHER" id="PTHR43172">
    <property type="entry name" value="ADENYLOSUCCINATE LYASE"/>
    <property type="match status" value="1"/>
</dbReference>
<comment type="catalytic activity">
    <reaction evidence="3">
        <text>N(6)-(1,2-dicarboxyethyl)-AMP = fumarate + AMP</text>
        <dbReference type="Rhea" id="RHEA:16853"/>
        <dbReference type="ChEBI" id="CHEBI:29806"/>
        <dbReference type="ChEBI" id="CHEBI:57567"/>
        <dbReference type="ChEBI" id="CHEBI:456215"/>
        <dbReference type="EC" id="4.3.2.2"/>
    </reaction>
</comment>
<accession>H1A8X9</accession>
<dbReference type="Gene3D" id="1.10.40.30">
    <property type="entry name" value="Fumarase/aspartase (C-terminal domain)"/>
    <property type="match status" value="1"/>
</dbReference>
<comment type="pathway">
    <text evidence="3">Purine metabolism; AMP biosynthesis via de novo pathway; AMP from IMP: step 2/2.</text>
</comment>
<dbReference type="InterPro" id="IPR004769">
    <property type="entry name" value="Pur_lyase"/>
</dbReference>
<dbReference type="SMART" id="SM00998">
    <property type="entry name" value="ADSL_C"/>
    <property type="match status" value="1"/>
</dbReference>